<feature type="region of interest" description="Disordered" evidence="1">
    <location>
        <begin position="1"/>
        <end position="29"/>
    </location>
</feature>
<reference evidence="2 3" key="1">
    <citation type="journal article" date="2023" name="Plants (Basel)">
        <title>Bridging the Gap: Combining Genomics and Transcriptomics Approaches to Understand Stylosanthes scabra, an Orphan Legume from the Brazilian Caatinga.</title>
        <authorList>
            <person name="Ferreira-Neto J.R.C."/>
            <person name="da Silva M.D."/>
            <person name="Binneck E."/>
            <person name="de Melo N.F."/>
            <person name="da Silva R.H."/>
            <person name="de Melo A.L.T.M."/>
            <person name="Pandolfi V."/>
            <person name="Bustamante F.O."/>
            <person name="Brasileiro-Vidal A.C."/>
            <person name="Benko-Iseppon A.M."/>
        </authorList>
    </citation>
    <scope>NUCLEOTIDE SEQUENCE [LARGE SCALE GENOMIC DNA]</scope>
    <source>
        <tissue evidence="2">Leaves</tissue>
    </source>
</reference>
<accession>A0ABU6T1L8</accession>
<gene>
    <name evidence="2" type="ORF">PIB30_115388</name>
</gene>
<evidence type="ECO:0000256" key="1">
    <source>
        <dbReference type="SAM" id="MobiDB-lite"/>
    </source>
</evidence>
<name>A0ABU6T1L8_9FABA</name>
<comment type="caution">
    <text evidence="2">The sequence shown here is derived from an EMBL/GenBank/DDBJ whole genome shotgun (WGS) entry which is preliminary data.</text>
</comment>
<keyword evidence="3" id="KW-1185">Reference proteome</keyword>
<dbReference type="EMBL" id="JASCZI010072867">
    <property type="protein sequence ID" value="MED6142606.1"/>
    <property type="molecule type" value="Genomic_DNA"/>
</dbReference>
<organism evidence="2 3">
    <name type="scientific">Stylosanthes scabra</name>
    <dbReference type="NCBI Taxonomy" id="79078"/>
    <lineage>
        <taxon>Eukaryota</taxon>
        <taxon>Viridiplantae</taxon>
        <taxon>Streptophyta</taxon>
        <taxon>Embryophyta</taxon>
        <taxon>Tracheophyta</taxon>
        <taxon>Spermatophyta</taxon>
        <taxon>Magnoliopsida</taxon>
        <taxon>eudicotyledons</taxon>
        <taxon>Gunneridae</taxon>
        <taxon>Pentapetalae</taxon>
        <taxon>rosids</taxon>
        <taxon>fabids</taxon>
        <taxon>Fabales</taxon>
        <taxon>Fabaceae</taxon>
        <taxon>Papilionoideae</taxon>
        <taxon>50 kb inversion clade</taxon>
        <taxon>dalbergioids sensu lato</taxon>
        <taxon>Dalbergieae</taxon>
        <taxon>Pterocarpus clade</taxon>
        <taxon>Stylosanthes</taxon>
    </lineage>
</organism>
<evidence type="ECO:0000313" key="2">
    <source>
        <dbReference type="EMBL" id="MED6142606.1"/>
    </source>
</evidence>
<feature type="non-terminal residue" evidence="2">
    <location>
        <position position="92"/>
    </location>
</feature>
<feature type="compositionally biased region" description="Basic residues" evidence="1">
    <location>
        <begin position="19"/>
        <end position="29"/>
    </location>
</feature>
<sequence length="92" mass="10682">KKCHKRQYPTVKAWPNKGTKQHNPPKKRKQKLFTKLNTLQKQTGHSPSSSLRKHLLDILRSLYANLRIRPLLCLRTRLLLGLSLRIVNPPGL</sequence>
<dbReference type="Proteomes" id="UP001341840">
    <property type="component" value="Unassembled WGS sequence"/>
</dbReference>
<protein>
    <submittedName>
        <fullName evidence="2">Uncharacterized protein</fullName>
    </submittedName>
</protein>
<proteinExistence type="predicted"/>
<feature type="non-terminal residue" evidence="2">
    <location>
        <position position="1"/>
    </location>
</feature>
<evidence type="ECO:0000313" key="3">
    <source>
        <dbReference type="Proteomes" id="UP001341840"/>
    </source>
</evidence>